<dbReference type="Proteomes" id="UP000004995">
    <property type="component" value="Unassembled WGS sequence"/>
</dbReference>
<reference evidence="2" key="1">
    <citation type="journal article" date="2012" name="Nat. Biotechnol.">
        <title>Reference genome sequence of the model plant Setaria.</title>
        <authorList>
            <person name="Bennetzen J.L."/>
            <person name="Schmutz J."/>
            <person name="Wang H."/>
            <person name="Percifield R."/>
            <person name="Hawkins J."/>
            <person name="Pontaroli A.C."/>
            <person name="Estep M."/>
            <person name="Feng L."/>
            <person name="Vaughn J.N."/>
            <person name="Grimwood J."/>
            <person name="Jenkins J."/>
            <person name="Barry K."/>
            <person name="Lindquist E."/>
            <person name="Hellsten U."/>
            <person name="Deshpande S."/>
            <person name="Wang X."/>
            <person name="Wu X."/>
            <person name="Mitros T."/>
            <person name="Triplett J."/>
            <person name="Yang X."/>
            <person name="Ye C.Y."/>
            <person name="Mauro-Herrera M."/>
            <person name="Wang L."/>
            <person name="Li P."/>
            <person name="Sharma M."/>
            <person name="Sharma R."/>
            <person name="Ronald P.C."/>
            <person name="Panaud O."/>
            <person name="Kellogg E.A."/>
            <person name="Brutnell T.P."/>
            <person name="Doust A.N."/>
            <person name="Tuskan G.A."/>
            <person name="Rokhsar D."/>
            <person name="Devos K.M."/>
        </authorList>
    </citation>
    <scope>NUCLEOTIDE SEQUENCE [LARGE SCALE GENOMIC DNA]</scope>
    <source>
        <strain evidence="2">cv. Yugu1</strain>
    </source>
</reference>
<dbReference type="AlphaFoldDB" id="K3YF24"/>
<evidence type="ECO:0000313" key="1">
    <source>
        <dbReference type="EnsemblPlants" id="KQK96914"/>
    </source>
</evidence>
<dbReference type="EMBL" id="AGNK02004308">
    <property type="status" value="NOT_ANNOTATED_CDS"/>
    <property type="molecule type" value="Genomic_DNA"/>
</dbReference>
<dbReference type="Gramene" id="KQK96914">
    <property type="protein sequence ID" value="KQK96914"/>
    <property type="gene ID" value="SETIT_012841mg"/>
</dbReference>
<reference evidence="1" key="2">
    <citation type="submission" date="2018-08" db="UniProtKB">
        <authorList>
            <consortium name="EnsemblPlants"/>
        </authorList>
    </citation>
    <scope>IDENTIFICATION</scope>
    <source>
        <strain evidence="1">Yugu1</strain>
    </source>
</reference>
<keyword evidence="2" id="KW-1185">Reference proteome</keyword>
<dbReference type="EnsemblPlants" id="KQK96914">
    <property type="protein sequence ID" value="KQK96914"/>
    <property type="gene ID" value="SETIT_012841mg"/>
</dbReference>
<accession>K3YF24</accession>
<proteinExistence type="predicted"/>
<evidence type="ECO:0000313" key="2">
    <source>
        <dbReference type="Proteomes" id="UP000004995"/>
    </source>
</evidence>
<dbReference type="HOGENOM" id="CLU_3192308_0_0_1"/>
<protein>
    <submittedName>
        <fullName evidence="1">Uncharacterized protein</fullName>
    </submittedName>
</protein>
<sequence length="46" mass="5037">MAHVHEKNAKKRASQLLSSGIKGWLPVCSKLMNLLISQKLKTSSSS</sequence>
<name>K3YF24_SETIT</name>
<organism evidence="1 2">
    <name type="scientific">Setaria italica</name>
    <name type="common">Foxtail millet</name>
    <name type="synonym">Panicum italicum</name>
    <dbReference type="NCBI Taxonomy" id="4555"/>
    <lineage>
        <taxon>Eukaryota</taxon>
        <taxon>Viridiplantae</taxon>
        <taxon>Streptophyta</taxon>
        <taxon>Embryophyta</taxon>
        <taxon>Tracheophyta</taxon>
        <taxon>Spermatophyta</taxon>
        <taxon>Magnoliopsida</taxon>
        <taxon>Liliopsida</taxon>
        <taxon>Poales</taxon>
        <taxon>Poaceae</taxon>
        <taxon>PACMAD clade</taxon>
        <taxon>Panicoideae</taxon>
        <taxon>Panicodae</taxon>
        <taxon>Paniceae</taxon>
        <taxon>Cenchrinae</taxon>
        <taxon>Setaria</taxon>
    </lineage>
</organism>
<dbReference type="InParanoid" id="K3YF24"/>